<dbReference type="SUPFAM" id="SSF56112">
    <property type="entry name" value="Protein kinase-like (PK-like)"/>
    <property type="match status" value="1"/>
</dbReference>
<accession>A0ABU4RW54</accession>
<proteinExistence type="predicted"/>
<name>A0ABU4RW54_9GAMM</name>
<dbReference type="GO" id="GO:0016301">
    <property type="term" value="F:kinase activity"/>
    <property type="evidence" value="ECO:0007669"/>
    <property type="project" value="UniProtKB-KW"/>
</dbReference>
<keyword evidence="5" id="KW-0802">TPR repeat</keyword>
<dbReference type="PROSITE" id="PS00107">
    <property type="entry name" value="PROTEIN_KINASE_ATP"/>
    <property type="match status" value="1"/>
</dbReference>
<dbReference type="Proteomes" id="UP001273505">
    <property type="component" value="Unassembled WGS sequence"/>
</dbReference>
<keyword evidence="2 6" id="KW-0547">Nucleotide-binding</keyword>
<feature type="region of interest" description="Disordered" evidence="7">
    <location>
        <begin position="308"/>
        <end position="337"/>
    </location>
</feature>
<dbReference type="PROSITE" id="PS00108">
    <property type="entry name" value="PROTEIN_KINASE_ST"/>
    <property type="match status" value="1"/>
</dbReference>
<evidence type="ECO:0000313" key="9">
    <source>
        <dbReference type="EMBL" id="MDX6849104.1"/>
    </source>
</evidence>
<dbReference type="InterPro" id="IPR008271">
    <property type="entry name" value="Ser/Thr_kinase_AS"/>
</dbReference>
<dbReference type="Gene3D" id="3.30.200.20">
    <property type="entry name" value="Phosphorylase Kinase, domain 1"/>
    <property type="match status" value="1"/>
</dbReference>
<dbReference type="EMBL" id="JAXAFO010000009">
    <property type="protein sequence ID" value="MDX6849104.1"/>
    <property type="molecule type" value="Genomic_DNA"/>
</dbReference>
<dbReference type="Pfam" id="PF00069">
    <property type="entry name" value="Pkinase"/>
    <property type="match status" value="1"/>
</dbReference>
<comment type="caution">
    <text evidence="9">The sequence shown here is derived from an EMBL/GenBank/DDBJ whole genome shotgun (WGS) entry which is preliminary data.</text>
</comment>
<dbReference type="Gene3D" id="1.10.510.10">
    <property type="entry name" value="Transferase(Phosphotransferase) domain 1"/>
    <property type="match status" value="1"/>
</dbReference>
<feature type="domain" description="Protein kinase" evidence="8">
    <location>
        <begin position="6"/>
        <end position="260"/>
    </location>
</feature>
<keyword evidence="10" id="KW-1185">Reference proteome</keyword>
<keyword evidence="1" id="KW-0808">Transferase</keyword>
<evidence type="ECO:0000256" key="6">
    <source>
        <dbReference type="PROSITE-ProRule" id="PRU10141"/>
    </source>
</evidence>
<organism evidence="9 10">
    <name type="scientific">Gilvimarinus gilvus</name>
    <dbReference type="NCBI Taxonomy" id="3058038"/>
    <lineage>
        <taxon>Bacteria</taxon>
        <taxon>Pseudomonadati</taxon>
        <taxon>Pseudomonadota</taxon>
        <taxon>Gammaproteobacteria</taxon>
        <taxon>Cellvibrionales</taxon>
        <taxon>Cellvibrionaceae</taxon>
        <taxon>Gilvimarinus</taxon>
    </lineage>
</organism>
<dbReference type="InterPro" id="IPR017441">
    <property type="entry name" value="Protein_kinase_ATP_BS"/>
</dbReference>
<dbReference type="SUPFAM" id="SSF48452">
    <property type="entry name" value="TPR-like"/>
    <property type="match status" value="1"/>
</dbReference>
<dbReference type="RefSeq" id="WP_302722716.1">
    <property type="nucleotide sequence ID" value="NZ_JAULRU010000569.1"/>
</dbReference>
<gene>
    <name evidence="9" type="ORF">SCD92_07020</name>
</gene>
<dbReference type="Gene3D" id="1.25.40.10">
    <property type="entry name" value="Tetratricopeptide repeat domain"/>
    <property type="match status" value="1"/>
</dbReference>
<dbReference type="InterPro" id="IPR011009">
    <property type="entry name" value="Kinase-like_dom_sf"/>
</dbReference>
<evidence type="ECO:0000256" key="5">
    <source>
        <dbReference type="PROSITE-ProRule" id="PRU00339"/>
    </source>
</evidence>
<dbReference type="PROSITE" id="PS50005">
    <property type="entry name" value="TPR"/>
    <property type="match status" value="1"/>
</dbReference>
<evidence type="ECO:0000256" key="7">
    <source>
        <dbReference type="SAM" id="MobiDB-lite"/>
    </source>
</evidence>
<evidence type="ECO:0000256" key="4">
    <source>
        <dbReference type="ARBA" id="ARBA00022840"/>
    </source>
</evidence>
<evidence type="ECO:0000256" key="1">
    <source>
        <dbReference type="ARBA" id="ARBA00022679"/>
    </source>
</evidence>
<dbReference type="SMART" id="SM00220">
    <property type="entry name" value="S_TKc"/>
    <property type="match status" value="1"/>
</dbReference>
<evidence type="ECO:0000313" key="10">
    <source>
        <dbReference type="Proteomes" id="UP001273505"/>
    </source>
</evidence>
<dbReference type="CDD" id="cd14014">
    <property type="entry name" value="STKc_PknB_like"/>
    <property type="match status" value="1"/>
</dbReference>
<dbReference type="InterPro" id="IPR000719">
    <property type="entry name" value="Prot_kinase_dom"/>
</dbReference>
<sequence length="870" mass="92962">MEIPGYKIIDTLGEGGMATVYLAIQESFEREVALKVMSPQLSKDPSFGERFIREARIVSRLMHPNIVTVYDVGVHEGNHYLSMEYVPGHDLKVNRYNLDLDVALAIVKDVAKALDYAGRKGYVHRDVKPENIMIHGEDGRAVLMDFGIARASDVASGMTQTGTTMGTPHYMSPEQAKGAKVDPRSDLYSLGVVLFQLVCGYVPFDADSAVAVGIMHVSDAIPDLPEHLAVFQPIINRALAKKPDQRYQNGAEFIADLDALPRAEIEKVKHQLALKPQIDEIEESAATVVSAPIANTRVDTEEVARATRDDDMALSGDESFSVQGDDGIGDRPKAPTQTSRRSWWSAVITAGVIGGGGWFGWQYLGASSPQNNASDALKPQPVAAISASGESVSEPTDVKALIRGEPVDEKAGSEAGTANIAPAGALAANSDSAGSDDSADIAGASTQSSAAPRPAAGAEALFAEFEQDASVAPELAALYNQMLLSADAASVAAAEQGLAAMQASIAARFDSAVADANLAEARQLAELSADLFPDTERDAGLSEAVERLAGANEIASTLAEAEAYLQRDALSSPPGANALASYRSVLERDPDNTEALAGLDKIAARYYELGGEKVAVQEFEAALAMVERGLKVQPENEALRTLQSEIADAQLALKERQSTIASLDAKAQEQMSHNQLITPSGNSAFDTYQQLLEQVPEAEDVAEEGLFRVEQGLINRIDQLIQDKNVDEALLQLDNARDHFPQSEGLLALRLQLDRLLEELQPKIATLRLATQAMTDISAPQAETLSPGRIIHVGFEYANFSGETTVIQAVLMDGSRSVQIAQKPVIVSGTEGIKFFAIERPVAGFGKGAYHVDLSLADDRLATISFKVAE</sequence>
<dbReference type="PROSITE" id="PS50011">
    <property type="entry name" value="PROTEIN_KINASE_DOM"/>
    <property type="match status" value="1"/>
</dbReference>
<evidence type="ECO:0000256" key="3">
    <source>
        <dbReference type="ARBA" id="ARBA00022777"/>
    </source>
</evidence>
<feature type="region of interest" description="Disordered" evidence="7">
    <location>
        <begin position="427"/>
        <end position="452"/>
    </location>
</feature>
<evidence type="ECO:0000259" key="8">
    <source>
        <dbReference type="PROSITE" id="PS50011"/>
    </source>
</evidence>
<keyword evidence="4 6" id="KW-0067">ATP-binding</keyword>
<dbReference type="PANTHER" id="PTHR43289:SF6">
    <property type="entry name" value="SERINE_THREONINE-PROTEIN KINASE NEKL-3"/>
    <property type="match status" value="1"/>
</dbReference>
<reference evidence="9 10" key="1">
    <citation type="submission" date="2023-11" db="EMBL/GenBank/DDBJ databases">
        <title>Gilvimarinus fulvus sp. nov., isolated from the surface of Kelp.</title>
        <authorList>
            <person name="Sun Y.Y."/>
            <person name="Gong Y."/>
            <person name="Du Z.J."/>
        </authorList>
    </citation>
    <scope>NUCLEOTIDE SEQUENCE [LARGE SCALE GENOMIC DNA]</scope>
    <source>
        <strain evidence="9 10">SDUM040013</strain>
    </source>
</reference>
<feature type="binding site" evidence="6">
    <location>
        <position position="35"/>
    </location>
    <ligand>
        <name>ATP</name>
        <dbReference type="ChEBI" id="CHEBI:30616"/>
    </ligand>
</feature>
<protein>
    <submittedName>
        <fullName evidence="9">Protein kinase</fullName>
    </submittedName>
</protein>
<dbReference type="InterPro" id="IPR011990">
    <property type="entry name" value="TPR-like_helical_dom_sf"/>
</dbReference>
<dbReference type="InterPro" id="IPR019734">
    <property type="entry name" value="TPR_rpt"/>
</dbReference>
<dbReference type="PANTHER" id="PTHR43289">
    <property type="entry name" value="MITOGEN-ACTIVATED PROTEIN KINASE KINASE KINASE 20-RELATED"/>
    <property type="match status" value="1"/>
</dbReference>
<keyword evidence="3 9" id="KW-0418">Kinase</keyword>
<evidence type="ECO:0000256" key="2">
    <source>
        <dbReference type="ARBA" id="ARBA00022741"/>
    </source>
</evidence>
<feature type="repeat" description="TPR" evidence="5">
    <location>
        <begin position="603"/>
        <end position="636"/>
    </location>
</feature>